<accession>A0A023MHT3</accession>
<proteinExistence type="predicted"/>
<evidence type="ECO:0000313" key="3">
    <source>
        <dbReference type="Proteomes" id="UP000026907"/>
    </source>
</evidence>
<dbReference type="Pfam" id="PF18352">
    <property type="entry name" value="Gp138_N"/>
    <property type="match status" value="1"/>
</dbReference>
<name>A0A023MHT3_9CAUD</name>
<dbReference type="Gene3D" id="2.40.50.230">
    <property type="entry name" value="Gp5 N-terminal domain"/>
    <property type="match status" value="1"/>
</dbReference>
<evidence type="ECO:0000313" key="2">
    <source>
        <dbReference type="EMBL" id="AHN83633.1"/>
    </source>
</evidence>
<keyword evidence="3" id="KW-1185">Reference proteome</keyword>
<protein>
    <recommendedName>
        <fullName evidence="1">Phage protein Gp138 N-terminal domain-containing protein</fullName>
    </recommendedName>
</protein>
<evidence type="ECO:0000259" key="1">
    <source>
        <dbReference type="Pfam" id="PF18352"/>
    </source>
</evidence>
<dbReference type="RefSeq" id="YP_009030954.1">
    <property type="nucleotide sequence ID" value="NC_024134.1"/>
</dbReference>
<sequence length="225" mass="24525">MAINRKDAAVRSFIEKIMRDYHTSIRARVVSVDYSIPSAAVQPIAETTFDDGDVERYPLIYDVPIQVMSANSGKARLTLPIKAGDVVGLQFSERNENNNDDQQTHGLFPGWAITSVHSDSNALQIDPDNVELWNDRVYFKLTPSGDFELQTPGGTLRCDSSGEFSFTNGAANLRAAVDGNIRMNGATIDPSGRIITAAGVDLDSFYAEYKGHTHSCPDGETSGPH</sequence>
<dbReference type="Proteomes" id="UP000026907">
    <property type="component" value="Segment"/>
</dbReference>
<dbReference type="InterPro" id="IPR037026">
    <property type="entry name" value="Vgr_OB-fold_dom_sf"/>
</dbReference>
<dbReference type="EMBL" id="KJ190158">
    <property type="protein sequence ID" value="AHN83633.1"/>
    <property type="molecule type" value="Genomic_DNA"/>
</dbReference>
<feature type="domain" description="Phage protein Gp138 N-terminal" evidence="1">
    <location>
        <begin position="27"/>
        <end position="95"/>
    </location>
</feature>
<organism evidence="2 3">
    <name type="scientific">Escherichia phage FFH2</name>
    <dbReference type="NCBI Taxonomy" id="1446490"/>
    <lineage>
        <taxon>Viruses</taxon>
        <taxon>Duplodnaviria</taxon>
        <taxon>Heunggongvirae</taxon>
        <taxon>Uroviricota</taxon>
        <taxon>Caudoviricetes</taxon>
        <taxon>Vequintavirinae</taxon>
        <taxon>Vequintavirus</taxon>
        <taxon>Vequintavirus PDX</taxon>
        <taxon>Vequintavirus FFH2</taxon>
    </lineage>
</organism>
<dbReference type="KEGG" id="vg:19486770"/>
<dbReference type="GeneID" id="19486770"/>
<reference evidence="2 3" key="1">
    <citation type="journal article" date="2014" name="Genome Announc.">
        <title>Complete Genome Sequences of Two Escherichia coli O157:H7 Phages Effective in Limiting Contamination of Food Products.</title>
        <authorList>
            <person name="Hong Y."/>
            <person name="Pan Y."/>
            <person name="Harman N.J."/>
            <person name="Ebner P.D."/>
        </authorList>
    </citation>
    <scope>NUCLEOTIDE SEQUENCE [LARGE SCALE GENOMIC DNA]</scope>
</reference>
<dbReference type="InterPro" id="IPR041599">
    <property type="entry name" value="Gp138_N"/>
</dbReference>